<feature type="transmembrane region" description="Helical" evidence="8">
    <location>
        <begin position="46"/>
        <end position="65"/>
    </location>
</feature>
<dbReference type="OrthoDB" id="3934656at2759"/>
<dbReference type="STRING" id="1442369.A0A0D2ID57"/>
<dbReference type="SUPFAM" id="SSF48264">
    <property type="entry name" value="Cytochrome P450"/>
    <property type="match status" value="1"/>
</dbReference>
<evidence type="ECO:0000256" key="1">
    <source>
        <dbReference type="ARBA" id="ARBA00001971"/>
    </source>
</evidence>
<comment type="cofactor">
    <cofactor evidence="1 6">
        <name>heme</name>
        <dbReference type="ChEBI" id="CHEBI:30413"/>
    </cofactor>
</comment>
<dbReference type="CDD" id="cd11060">
    <property type="entry name" value="CYP57A1-like"/>
    <property type="match status" value="1"/>
</dbReference>
<dbReference type="Pfam" id="PF00067">
    <property type="entry name" value="p450"/>
    <property type="match status" value="1"/>
</dbReference>
<evidence type="ECO:0000256" key="5">
    <source>
        <dbReference type="ARBA" id="ARBA00023004"/>
    </source>
</evidence>
<keyword evidence="5 6" id="KW-0408">Iron</keyword>
<dbReference type="InterPro" id="IPR017972">
    <property type="entry name" value="Cyt_P450_CS"/>
</dbReference>
<dbReference type="GeneID" id="25296962"/>
<organism evidence="9 10">
    <name type="scientific">Rhinocladiella mackenziei CBS 650.93</name>
    <dbReference type="NCBI Taxonomy" id="1442369"/>
    <lineage>
        <taxon>Eukaryota</taxon>
        <taxon>Fungi</taxon>
        <taxon>Dikarya</taxon>
        <taxon>Ascomycota</taxon>
        <taxon>Pezizomycotina</taxon>
        <taxon>Eurotiomycetes</taxon>
        <taxon>Chaetothyriomycetidae</taxon>
        <taxon>Chaetothyriales</taxon>
        <taxon>Herpotrichiellaceae</taxon>
        <taxon>Rhinocladiella</taxon>
    </lineage>
</organism>
<keyword evidence="10" id="KW-1185">Reference proteome</keyword>
<dbReference type="AlphaFoldDB" id="A0A0D2ID57"/>
<sequence length="348" mass="39771">MTDLVGKPVDLGTWLQWYAFDAIGAITFSSRFGFMEERRDIENMIEGIDFGLFYAGIVGQIPFLHRFLLGNMTLMNIRSRLAPHAPDPVATATRMVLKCLAEYDERDSESSDKRADFLAYLRGQEKSGGSRISTRDMMNHLMNNLLAGSDTTAISLRAVFYYVIRDRRVYEKLQQEIDEADKAGKLSRFVTFAESLELPYLQICLKEAMRMHPGVSYPLERIVPEGGVELCNQYLPAGTIVGVNAAVIHRDKTIFGTDADQFRPERWIQSESNCDVQNMERHLLTFGSGVRTCIGKNISIMEMGKFIPQILRQFHLEWASDKPTWDVKTWWFAKQSGMFVTFTTRNRS</sequence>
<dbReference type="PROSITE" id="PS00086">
    <property type="entry name" value="CYTOCHROME_P450"/>
    <property type="match status" value="1"/>
</dbReference>
<keyword evidence="4 7" id="KW-0560">Oxidoreductase</keyword>
<dbReference type="RefSeq" id="XP_013268302.1">
    <property type="nucleotide sequence ID" value="XM_013412848.1"/>
</dbReference>
<dbReference type="PRINTS" id="PR00385">
    <property type="entry name" value="P450"/>
</dbReference>
<dbReference type="InterPro" id="IPR001128">
    <property type="entry name" value="Cyt_P450"/>
</dbReference>
<dbReference type="EMBL" id="KN847481">
    <property type="protein sequence ID" value="KIX01166.1"/>
    <property type="molecule type" value="Genomic_DNA"/>
</dbReference>
<proteinExistence type="inferred from homology"/>
<keyword evidence="7" id="KW-0503">Monooxygenase</keyword>
<evidence type="ECO:0000256" key="8">
    <source>
        <dbReference type="SAM" id="Phobius"/>
    </source>
</evidence>
<dbReference type="GO" id="GO:0020037">
    <property type="term" value="F:heme binding"/>
    <property type="evidence" value="ECO:0007669"/>
    <property type="project" value="InterPro"/>
</dbReference>
<evidence type="ECO:0000313" key="9">
    <source>
        <dbReference type="EMBL" id="KIX01166.1"/>
    </source>
</evidence>
<evidence type="ECO:0000256" key="2">
    <source>
        <dbReference type="ARBA" id="ARBA00010617"/>
    </source>
</evidence>
<dbReference type="VEuPathDB" id="FungiDB:Z518_08891"/>
<dbReference type="Gene3D" id="1.10.630.10">
    <property type="entry name" value="Cytochrome P450"/>
    <property type="match status" value="1"/>
</dbReference>
<accession>A0A0D2ID57</accession>
<dbReference type="HOGENOM" id="CLU_001570_14_0_1"/>
<dbReference type="PRINTS" id="PR00463">
    <property type="entry name" value="EP450I"/>
</dbReference>
<keyword evidence="8" id="KW-1133">Transmembrane helix</keyword>
<dbReference type="Proteomes" id="UP000053617">
    <property type="component" value="Unassembled WGS sequence"/>
</dbReference>
<name>A0A0D2ID57_9EURO</name>
<feature type="binding site" description="axial binding residue" evidence="6">
    <location>
        <position position="293"/>
    </location>
    <ligand>
        <name>heme</name>
        <dbReference type="ChEBI" id="CHEBI:30413"/>
    </ligand>
    <ligandPart>
        <name>Fe</name>
        <dbReference type="ChEBI" id="CHEBI:18248"/>
    </ligandPart>
</feature>
<keyword evidence="6 7" id="KW-0349">Heme</keyword>
<dbReference type="GO" id="GO:0004497">
    <property type="term" value="F:monooxygenase activity"/>
    <property type="evidence" value="ECO:0007669"/>
    <property type="project" value="UniProtKB-KW"/>
</dbReference>
<dbReference type="InterPro" id="IPR050121">
    <property type="entry name" value="Cytochrome_P450_monoxygenase"/>
</dbReference>
<evidence type="ECO:0000313" key="10">
    <source>
        <dbReference type="Proteomes" id="UP000053617"/>
    </source>
</evidence>
<dbReference type="PANTHER" id="PTHR24305:SF232">
    <property type="entry name" value="P450, PUTATIVE (EUROFUNG)-RELATED"/>
    <property type="match status" value="1"/>
</dbReference>
<dbReference type="InterPro" id="IPR002401">
    <property type="entry name" value="Cyt_P450_E_grp-I"/>
</dbReference>
<dbReference type="InterPro" id="IPR036396">
    <property type="entry name" value="Cyt_P450_sf"/>
</dbReference>
<evidence type="ECO:0000256" key="6">
    <source>
        <dbReference type="PIRSR" id="PIRSR602401-1"/>
    </source>
</evidence>
<evidence type="ECO:0000256" key="3">
    <source>
        <dbReference type="ARBA" id="ARBA00022723"/>
    </source>
</evidence>
<keyword evidence="8" id="KW-0812">Transmembrane</keyword>
<keyword evidence="3 6" id="KW-0479">Metal-binding</keyword>
<feature type="transmembrane region" description="Helical" evidence="8">
    <location>
        <begin position="15"/>
        <end position="34"/>
    </location>
</feature>
<protein>
    <submittedName>
        <fullName evidence="9">Uncharacterized protein</fullName>
    </submittedName>
</protein>
<gene>
    <name evidence="9" type="ORF">Z518_08891</name>
</gene>
<evidence type="ECO:0000256" key="4">
    <source>
        <dbReference type="ARBA" id="ARBA00023002"/>
    </source>
</evidence>
<evidence type="ECO:0000256" key="7">
    <source>
        <dbReference type="RuleBase" id="RU000461"/>
    </source>
</evidence>
<keyword evidence="8" id="KW-0472">Membrane</keyword>
<reference evidence="9 10" key="1">
    <citation type="submission" date="2015-01" db="EMBL/GenBank/DDBJ databases">
        <title>The Genome Sequence of Rhinocladiella mackenzie CBS 650.93.</title>
        <authorList>
            <consortium name="The Broad Institute Genomics Platform"/>
            <person name="Cuomo C."/>
            <person name="de Hoog S."/>
            <person name="Gorbushina A."/>
            <person name="Stielow B."/>
            <person name="Teixiera M."/>
            <person name="Abouelleil A."/>
            <person name="Chapman S.B."/>
            <person name="Priest M."/>
            <person name="Young S.K."/>
            <person name="Wortman J."/>
            <person name="Nusbaum C."/>
            <person name="Birren B."/>
        </authorList>
    </citation>
    <scope>NUCLEOTIDE SEQUENCE [LARGE SCALE GENOMIC DNA]</scope>
    <source>
        <strain evidence="9 10">CBS 650.93</strain>
    </source>
</reference>
<dbReference type="GO" id="GO:0016705">
    <property type="term" value="F:oxidoreductase activity, acting on paired donors, with incorporation or reduction of molecular oxygen"/>
    <property type="evidence" value="ECO:0007669"/>
    <property type="project" value="InterPro"/>
</dbReference>
<dbReference type="PANTHER" id="PTHR24305">
    <property type="entry name" value="CYTOCHROME P450"/>
    <property type="match status" value="1"/>
</dbReference>
<comment type="similarity">
    <text evidence="2 7">Belongs to the cytochrome P450 family.</text>
</comment>
<dbReference type="GO" id="GO:0005506">
    <property type="term" value="F:iron ion binding"/>
    <property type="evidence" value="ECO:0007669"/>
    <property type="project" value="InterPro"/>
</dbReference>